<dbReference type="RefSeq" id="XP_014539464.1">
    <property type="nucleotide sequence ID" value="XM_014683978.1"/>
</dbReference>
<organism evidence="4 5">
    <name type="scientific">Metarhizium brunneum</name>
    <dbReference type="NCBI Taxonomy" id="500148"/>
    <lineage>
        <taxon>Eukaryota</taxon>
        <taxon>Fungi</taxon>
        <taxon>Dikarya</taxon>
        <taxon>Ascomycota</taxon>
        <taxon>Pezizomycotina</taxon>
        <taxon>Sordariomycetes</taxon>
        <taxon>Hypocreomycetidae</taxon>
        <taxon>Hypocreales</taxon>
        <taxon>Clavicipitaceae</taxon>
        <taxon>Metarhizium</taxon>
    </lineage>
</organism>
<reference evidence="4 5" key="1">
    <citation type="submission" date="2020-07" db="EMBL/GenBank/DDBJ databases">
        <title>Telomere length de novo assembly of all 7 chromosomes of the fungus, Metarhizium brunneum, using a novel assembly pipeline.</title>
        <authorList>
            <person name="Saud z."/>
            <person name="Kortsinoglou A."/>
            <person name="Kouvelis V.N."/>
            <person name="Butt T.M."/>
        </authorList>
    </citation>
    <scope>NUCLEOTIDE SEQUENCE [LARGE SCALE GENOMIC DNA]</scope>
    <source>
        <strain evidence="4 5">4556</strain>
    </source>
</reference>
<dbReference type="EMBL" id="CP058933">
    <property type="protein sequence ID" value="QLI66803.1"/>
    <property type="molecule type" value="Genomic_DNA"/>
</dbReference>
<dbReference type="Proteomes" id="UP000510686">
    <property type="component" value="Chromosome 2"/>
</dbReference>
<accession>A0A7D5YZL2</accession>
<feature type="coiled-coil region" evidence="1">
    <location>
        <begin position="29"/>
        <end position="59"/>
    </location>
</feature>
<feature type="domain" description="Azaphilone pigments biosynthesis cluster protein L N-terminal" evidence="3">
    <location>
        <begin position="2"/>
        <end position="202"/>
    </location>
</feature>
<dbReference type="Pfam" id="PF17111">
    <property type="entry name" value="PigL_N"/>
    <property type="match status" value="1"/>
</dbReference>
<protein>
    <recommendedName>
        <fullName evidence="3">Azaphilone pigments biosynthesis cluster protein L N-terminal domain-containing protein</fullName>
    </recommendedName>
</protein>
<dbReference type="KEGG" id="mbrn:26247738"/>
<keyword evidence="1" id="KW-0175">Coiled coil</keyword>
<proteinExistence type="predicted"/>
<feature type="region of interest" description="Disordered" evidence="2">
    <location>
        <begin position="366"/>
        <end position="426"/>
    </location>
</feature>
<keyword evidence="5" id="KW-1185">Reference proteome</keyword>
<dbReference type="GeneID" id="26247738"/>
<evidence type="ECO:0000256" key="1">
    <source>
        <dbReference type="SAM" id="Coils"/>
    </source>
</evidence>
<dbReference type="InterPro" id="IPR031348">
    <property type="entry name" value="PigL_N"/>
</dbReference>
<name>A0A7D5YZL2_9HYPO</name>
<dbReference type="AlphaFoldDB" id="A0A7D5YZL2"/>
<dbReference type="OrthoDB" id="428260at2759"/>
<evidence type="ECO:0000259" key="3">
    <source>
        <dbReference type="Pfam" id="PF17111"/>
    </source>
</evidence>
<feature type="compositionally biased region" description="Basic and acidic residues" evidence="2">
    <location>
        <begin position="415"/>
        <end position="426"/>
    </location>
</feature>
<evidence type="ECO:0000313" key="4">
    <source>
        <dbReference type="EMBL" id="QLI66803.1"/>
    </source>
</evidence>
<evidence type="ECO:0000313" key="5">
    <source>
        <dbReference type="Proteomes" id="UP000510686"/>
    </source>
</evidence>
<evidence type="ECO:0000256" key="2">
    <source>
        <dbReference type="SAM" id="MobiDB-lite"/>
    </source>
</evidence>
<feature type="compositionally biased region" description="Polar residues" evidence="2">
    <location>
        <begin position="372"/>
        <end position="381"/>
    </location>
</feature>
<gene>
    <name evidence="4" type="ORF">G6M90_00g030450</name>
</gene>
<sequence>MADPLSISVSVLAVLTAAIQSTNSLFEAVKRFKDRNKTLRRLQDELEDLGNILNSLKEAINTETSMMVLLQGPLNRCSQVCREFEQSMKVFTSKSKTGFLDWTKMEFMRGDINEFIDTISGYKSTISVGLGTITMHTSKISHQVLQQYNEMIHDTAYNLELHLRQIDEKMAQLTAEDSSTSDVTVDLKDERAVTTQCLRICDDAKSFIESLANRESTLLQEAHENGGDNGHGCFEAQLLTRQALDKNRDSLAVISNRLQERLETLLLDDSPKRDEERLRLQEDINISKQCLEVCKVAREASHQKIYRLGEVVADGDSDQVVVTSLADLFDVKKALSQGNSAQLVGSMTDETIQHLAEKRYNSRFGAMHGNPVRSQAGTSSVFEAHKSKQSFPSQPRNDGQPHGPEARRSRPSPNEIRKRLADDGKD</sequence>